<gene>
    <name evidence="1" type="ORF">Q8A67_009122</name>
</gene>
<comment type="caution">
    <text evidence="1">The sequence shown here is derived from an EMBL/GenBank/DDBJ whole genome shotgun (WGS) entry which is preliminary data.</text>
</comment>
<protein>
    <submittedName>
        <fullName evidence="1">Uncharacterized protein</fullName>
    </submittedName>
</protein>
<organism evidence="1 2">
    <name type="scientific">Cirrhinus molitorella</name>
    <name type="common">mud carp</name>
    <dbReference type="NCBI Taxonomy" id="172907"/>
    <lineage>
        <taxon>Eukaryota</taxon>
        <taxon>Metazoa</taxon>
        <taxon>Chordata</taxon>
        <taxon>Craniata</taxon>
        <taxon>Vertebrata</taxon>
        <taxon>Euteleostomi</taxon>
        <taxon>Actinopterygii</taxon>
        <taxon>Neopterygii</taxon>
        <taxon>Teleostei</taxon>
        <taxon>Ostariophysi</taxon>
        <taxon>Cypriniformes</taxon>
        <taxon>Cyprinidae</taxon>
        <taxon>Labeoninae</taxon>
        <taxon>Labeonini</taxon>
        <taxon>Cirrhinus</taxon>
    </lineage>
</organism>
<evidence type="ECO:0000313" key="2">
    <source>
        <dbReference type="Proteomes" id="UP001187343"/>
    </source>
</evidence>
<dbReference type="AlphaFoldDB" id="A0AA88PVQ0"/>
<proteinExistence type="predicted"/>
<name>A0AA88PVQ0_9TELE</name>
<evidence type="ECO:0000313" key="1">
    <source>
        <dbReference type="EMBL" id="KAK2901007.1"/>
    </source>
</evidence>
<accession>A0AA88PVQ0</accession>
<reference evidence="1" key="1">
    <citation type="submission" date="2023-08" db="EMBL/GenBank/DDBJ databases">
        <title>Chromosome-level Genome Assembly of mud carp (Cirrhinus molitorella).</title>
        <authorList>
            <person name="Liu H."/>
        </authorList>
    </citation>
    <scope>NUCLEOTIDE SEQUENCE</scope>
    <source>
        <strain evidence="1">Prfri</strain>
        <tissue evidence="1">Muscle</tissue>
    </source>
</reference>
<sequence>MAVRQVEKILSHIYSHARKKQSKNLQRLATVFTLHWEDLILRGNVEQPALRRHQLIWLNKSVKDFILYFFSGA</sequence>
<keyword evidence="2" id="KW-1185">Reference proteome</keyword>
<dbReference type="Proteomes" id="UP001187343">
    <property type="component" value="Unassembled WGS sequence"/>
</dbReference>
<dbReference type="EMBL" id="JAUYZG010000008">
    <property type="protein sequence ID" value="KAK2901007.1"/>
    <property type="molecule type" value="Genomic_DNA"/>
</dbReference>